<reference evidence="6" key="1">
    <citation type="submission" date="2023-03" db="EMBL/GenBank/DDBJ databases">
        <authorList>
            <person name="Steffen K."/>
            <person name="Cardenas P."/>
        </authorList>
    </citation>
    <scope>NUCLEOTIDE SEQUENCE</scope>
</reference>
<dbReference type="EMBL" id="CASHTH010001609">
    <property type="protein sequence ID" value="CAI8017246.1"/>
    <property type="molecule type" value="Genomic_DNA"/>
</dbReference>
<dbReference type="PROSITE" id="PS50238">
    <property type="entry name" value="RHOGAP"/>
    <property type="match status" value="1"/>
</dbReference>
<dbReference type="PRINTS" id="PR00683">
    <property type="entry name" value="SPECTRINPH"/>
</dbReference>
<dbReference type="InterPro" id="IPR036034">
    <property type="entry name" value="PDZ_sf"/>
</dbReference>
<evidence type="ECO:0000259" key="5">
    <source>
        <dbReference type="PROSITE" id="PS50238"/>
    </source>
</evidence>
<feature type="region of interest" description="Disordered" evidence="2">
    <location>
        <begin position="1320"/>
        <end position="1415"/>
    </location>
</feature>
<dbReference type="InterPro" id="IPR001605">
    <property type="entry name" value="PH_dom-spectrin-type"/>
</dbReference>
<dbReference type="PROSITE" id="PS50003">
    <property type="entry name" value="PH_DOMAIN"/>
    <property type="match status" value="1"/>
</dbReference>
<feature type="domain" description="PDZ" evidence="4">
    <location>
        <begin position="243"/>
        <end position="290"/>
    </location>
</feature>
<dbReference type="GO" id="GO:0007165">
    <property type="term" value="P:signal transduction"/>
    <property type="evidence" value="ECO:0007669"/>
    <property type="project" value="InterPro"/>
</dbReference>
<name>A0AA35WHA8_GEOBA</name>
<feature type="region of interest" description="Disordered" evidence="2">
    <location>
        <begin position="1277"/>
        <end position="1297"/>
    </location>
</feature>
<feature type="compositionally biased region" description="Polar residues" evidence="2">
    <location>
        <begin position="1484"/>
        <end position="1493"/>
    </location>
</feature>
<feature type="compositionally biased region" description="Polar residues" evidence="2">
    <location>
        <begin position="1277"/>
        <end position="1296"/>
    </location>
</feature>
<feature type="compositionally biased region" description="Polar residues" evidence="2">
    <location>
        <begin position="1242"/>
        <end position="1252"/>
    </location>
</feature>
<dbReference type="InterPro" id="IPR001478">
    <property type="entry name" value="PDZ"/>
</dbReference>
<feature type="region of interest" description="Disordered" evidence="2">
    <location>
        <begin position="518"/>
        <end position="728"/>
    </location>
</feature>
<evidence type="ECO:0000259" key="4">
    <source>
        <dbReference type="PROSITE" id="PS50106"/>
    </source>
</evidence>
<dbReference type="SUPFAM" id="SSF48350">
    <property type="entry name" value="GTPase activation domain, GAP"/>
    <property type="match status" value="1"/>
</dbReference>
<gene>
    <name evidence="6" type="ORF">GBAR_LOCUS10503</name>
</gene>
<dbReference type="Gene3D" id="2.30.42.10">
    <property type="match status" value="1"/>
</dbReference>
<keyword evidence="7" id="KW-1185">Reference proteome</keyword>
<protein>
    <submittedName>
        <fullName evidence="6">Rho GTPase-activating protein 21</fullName>
    </submittedName>
</protein>
<dbReference type="Pfam" id="PF00169">
    <property type="entry name" value="PH"/>
    <property type="match status" value="1"/>
</dbReference>
<dbReference type="InterPro" id="IPR001849">
    <property type="entry name" value="PH_domain"/>
</dbReference>
<dbReference type="Gene3D" id="1.10.555.10">
    <property type="entry name" value="Rho GTPase activation protein"/>
    <property type="match status" value="1"/>
</dbReference>
<comment type="caution">
    <text evidence="6">The sequence shown here is derived from an EMBL/GenBank/DDBJ whole genome shotgun (WGS) entry which is preliminary data.</text>
</comment>
<organism evidence="6 7">
    <name type="scientific">Geodia barretti</name>
    <name type="common">Barrett's horny sponge</name>
    <dbReference type="NCBI Taxonomy" id="519541"/>
    <lineage>
        <taxon>Eukaryota</taxon>
        <taxon>Metazoa</taxon>
        <taxon>Porifera</taxon>
        <taxon>Demospongiae</taxon>
        <taxon>Heteroscleromorpha</taxon>
        <taxon>Tetractinellida</taxon>
        <taxon>Astrophorina</taxon>
        <taxon>Geodiidae</taxon>
        <taxon>Geodia</taxon>
    </lineage>
</organism>
<evidence type="ECO:0000256" key="2">
    <source>
        <dbReference type="SAM" id="MobiDB-lite"/>
    </source>
</evidence>
<evidence type="ECO:0000259" key="3">
    <source>
        <dbReference type="PROSITE" id="PS50003"/>
    </source>
</evidence>
<dbReference type="InterPro" id="IPR011993">
    <property type="entry name" value="PH-like_dom_sf"/>
</dbReference>
<sequence length="1581" mass="174854">CLHSLVFGWRRIEREIILTSGDCVYHRNLPRWSGQADHGEMADDSLRITVSYAGKEKRIPLVVRPSLELSDVDVDQAELELCHIVRHVFNIPVESDFSLHEAETSRILTKESFRDPSYLSTFPPHWYLTVEKTAGEAGEEEDRDRTYESGSAFDLYTEGLSDLEETIPSLAELSLADAKYQSLRLAADSSSGLFGVTLRHFSIQPISGQGDSPTEFGSQNSQQSSTSTIDILSTTFIHQLEGAGQGAGLQQGDTVHMINGESIIRSNFSEIEDLLAQCGSEISLMVLPKDNDDLQFLYPQYTEGHVGEFTSGDEKVIVRDISLVVGSGTSMPEETEGDSRLQPLGLYNFKGSGSSLDNTHSNSSNEQLPQDDRLIHCSIHDIMVQSPSSSRTSFGWYNRSSGTGSNSQLDRLDENATYDPPSWRPVANGHVRYEEGVEADPSWYQDPQDGLETSSQPVQEPVAHRDKVFRAHSQDSGVVNRVGLLSSGDEGSASQPMWAEDLGVVRVGRHSKKSLEMLTSLSTTAPPPRGMRRIQSDDMVGQSARSQSAGGEATRRHSEQEHHHHADKNITPTAKTPPTSYEAGDSVPSLPPPRERPRKATRSYSSQRPSRSRPSGDSDAAAKTAEILRRNLSQPVETGEVERGRGREERFHSESGTAHSISPPLQQSEREEEGQSPDTVVTTPTIMVASEEPMGYGERVRRESGEGGRMGSHTLRHGETSPPMSPRRYQSVTLDPRAARFGSAHHDHVHQLLLGPTSRRLPIMKSTSAQSPYGVEPVRERSIDEAVAASQGGSSSLSVQPVPVRGALSMETEGGDLGVRGHAIGMFPPPFMGRRHSHFEDRSRVQGTLYKKQISDGQGKKSAGRSWKAFYTVLVGSHMVFYKDRKDADANKPCEEPPLEVVPGRADLTHGYIKKRNVFRVTCGHQQTGAEYLLQCESSQNMLLWVTTIHKLNGGGKMVEQAAPKPTHFLTPGSPRSARRGSSPLPTGPTHQRTSRKKTLVKGLKNALKGGKKGVCLQPSFGQFLGDCPMSSENKNVPLVVEMCVREVEEHGLDVEGLYRKPGMSSIIKSMVTDIDKGQFECEDYGDIHTIGSLLKKFFQDLQDPLIPSDRFKEFLGVVMEGQRESEQVTRLRGLVFHLPTSHYHTLRHLTAHLNKVARHSDQNKMVLRNVAMVFGPTLMLPAGSEEYLAAMSHTFTVIELLCKHWRNMFDSERCHEEEALERARERERQREEATAEGRALVSSQRTSSDPAVNSLKVKKDHALFNASPKMVRRIKNQFSSGSSGSRKTPERNSYSGGEALFSASLTARKQHNRAETLPAANPTVGSLLSPSSQPAPPSKWGRAGSSGSLQATRAREASLGVYGDLNPHARYGGHEEGRREHVGSIWKDQRGRGSERREGQSRSQLLSSHPPPPLIAHQKELLASYQHPQTLPYHRHSHSSPSHEPLHRSTTVPVASPEHRSSIHHSISSPEHRGSLQHHSMRQPPSTSSPTGTRRKISYNLAVGEGYGAAHRASGYHHRRLSDQLPYQDELREKEFSRSYAPPTSAQYGNSRAPRYDRGHQYVPQGTGDRGQRSIPKSYH</sequence>
<feature type="region of interest" description="Disordered" evidence="2">
    <location>
        <begin position="965"/>
        <end position="999"/>
    </location>
</feature>
<dbReference type="GO" id="GO:0005096">
    <property type="term" value="F:GTPase activator activity"/>
    <property type="evidence" value="ECO:0007669"/>
    <property type="project" value="UniProtKB-KW"/>
</dbReference>
<accession>A0AA35WHA8</accession>
<dbReference type="SMART" id="SM00233">
    <property type="entry name" value="PH"/>
    <property type="match status" value="1"/>
</dbReference>
<feature type="region of interest" description="Disordered" evidence="2">
    <location>
        <begin position="387"/>
        <end position="423"/>
    </location>
</feature>
<dbReference type="SUPFAM" id="SSF50729">
    <property type="entry name" value="PH domain-like"/>
    <property type="match status" value="1"/>
</dbReference>
<dbReference type="GO" id="GO:0005543">
    <property type="term" value="F:phospholipid binding"/>
    <property type="evidence" value="ECO:0007669"/>
    <property type="project" value="InterPro"/>
</dbReference>
<feature type="domain" description="PH" evidence="3">
    <location>
        <begin position="842"/>
        <end position="954"/>
    </location>
</feature>
<dbReference type="Proteomes" id="UP001174909">
    <property type="component" value="Unassembled WGS sequence"/>
</dbReference>
<dbReference type="PROSITE" id="PS50106">
    <property type="entry name" value="PDZ"/>
    <property type="match status" value="1"/>
</dbReference>
<feature type="compositionally biased region" description="Low complexity" evidence="2">
    <location>
        <begin position="972"/>
        <end position="985"/>
    </location>
</feature>
<dbReference type="GO" id="GO:0005737">
    <property type="term" value="C:cytoplasm"/>
    <property type="evidence" value="ECO:0007669"/>
    <property type="project" value="TreeGrafter"/>
</dbReference>
<feature type="region of interest" description="Disordered" evidence="2">
    <location>
        <begin position="1432"/>
        <end position="1495"/>
    </location>
</feature>
<feature type="non-terminal residue" evidence="6">
    <location>
        <position position="1"/>
    </location>
</feature>
<feature type="region of interest" description="Disordered" evidence="2">
    <location>
        <begin position="1226"/>
        <end position="1255"/>
    </location>
</feature>
<evidence type="ECO:0000256" key="1">
    <source>
        <dbReference type="ARBA" id="ARBA00022468"/>
    </source>
</evidence>
<evidence type="ECO:0000313" key="6">
    <source>
        <dbReference type="EMBL" id="CAI8017246.1"/>
    </source>
</evidence>
<dbReference type="SUPFAM" id="SSF50156">
    <property type="entry name" value="PDZ domain-like"/>
    <property type="match status" value="1"/>
</dbReference>
<dbReference type="SMART" id="SM00324">
    <property type="entry name" value="RhoGAP"/>
    <property type="match status" value="1"/>
</dbReference>
<dbReference type="Pfam" id="PF00620">
    <property type="entry name" value="RhoGAP"/>
    <property type="match status" value="1"/>
</dbReference>
<keyword evidence="1" id="KW-0343">GTPase activation</keyword>
<feature type="region of interest" description="Disordered" evidence="2">
    <location>
        <begin position="1515"/>
        <end position="1581"/>
    </location>
</feature>
<feature type="compositionally biased region" description="Low complexity" evidence="2">
    <location>
        <begin position="602"/>
        <end position="615"/>
    </location>
</feature>
<dbReference type="PANTHER" id="PTHR23176:SF129">
    <property type="entry name" value="RHO GTPASE ACTIVATING PROTEIN AT 16F, ISOFORM E-RELATED"/>
    <property type="match status" value="1"/>
</dbReference>
<feature type="compositionally biased region" description="Polar residues" evidence="2">
    <location>
        <begin position="654"/>
        <end position="667"/>
    </location>
</feature>
<dbReference type="InterPro" id="IPR000198">
    <property type="entry name" value="RhoGAP_dom"/>
</dbReference>
<feature type="compositionally biased region" description="Polar residues" evidence="2">
    <location>
        <begin position="570"/>
        <end position="579"/>
    </location>
</feature>
<feature type="compositionally biased region" description="Polar residues" evidence="2">
    <location>
        <begin position="676"/>
        <end position="685"/>
    </location>
</feature>
<dbReference type="PANTHER" id="PTHR23176">
    <property type="entry name" value="RHO/RAC/CDC GTPASE-ACTIVATING PROTEIN"/>
    <property type="match status" value="1"/>
</dbReference>
<feature type="compositionally biased region" description="Polar residues" evidence="2">
    <location>
        <begin position="387"/>
        <end position="409"/>
    </location>
</feature>
<dbReference type="Gene3D" id="2.30.29.30">
    <property type="entry name" value="Pleckstrin-homology domain (PH domain)/Phosphotyrosine-binding domain (PTB)"/>
    <property type="match status" value="1"/>
</dbReference>
<feature type="compositionally biased region" description="Basic and acidic residues" evidence="2">
    <location>
        <begin position="553"/>
        <end position="568"/>
    </location>
</feature>
<dbReference type="InterPro" id="IPR050729">
    <property type="entry name" value="Rho-GAP"/>
</dbReference>
<proteinExistence type="predicted"/>
<feature type="compositionally biased region" description="Basic and acidic residues" evidence="2">
    <location>
        <begin position="640"/>
        <end position="653"/>
    </location>
</feature>
<feature type="domain" description="Rho-GAP" evidence="5">
    <location>
        <begin position="1028"/>
        <end position="1210"/>
    </location>
</feature>
<feature type="compositionally biased region" description="Basic and acidic residues" evidence="2">
    <location>
        <begin position="1373"/>
        <end position="1401"/>
    </location>
</feature>
<feature type="compositionally biased region" description="Basic and acidic residues" evidence="2">
    <location>
        <begin position="1226"/>
        <end position="1236"/>
    </location>
</feature>
<dbReference type="InterPro" id="IPR008936">
    <property type="entry name" value="Rho_GTPase_activation_prot"/>
</dbReference>
<evidence type="ECO:0000313" key="7">
    <source>
        <dbReference type="Proteomes" id="UP001174909"/>
    </source>
</evidence>